<dbReference type="Gene3D" id="1.20.1370.20">
    <property type="match status" value="1"/>
</dbReference>
<comment type="cofactor">
    <cofactor evidence="1 10">
        <name>heme</name>
        <dbReference type="ChEBI" id="CHEBI:30413"/>
    </cofactor>
</comment>
<dbReference type="PIRSF" id="PIRSF038927">
    <property type="entry name" value="Catalase_clade2"/>
    <property type="match status" value="1"/>
</dbReference>
<evidence type="ECO:0000256" key="10">
    <source>
        <dbReference type="PIRNR" id="PIRNR038927"/>
    </source>
</evidence>
<comment type="caution">
    <text evidence="14">The sequence shown here is derived from an EMBL/GenBank/DDBJ whole genome shotgun (WGS) entry which is preliminary data.</text>
</comment>
<evidence type="ECO:0000256" key="9">
    <source>
        <dbReference type="ARBA" id="ARBA00023324"/>
    </source>
</evidence>
<dbReference type="CDD" id="cd03132">
    <property type="entry name" value="GATase1_catalase"/>
    <property type="match status" value="1"/>
</dbReference>
<evidence type="ECO:0000256" key="5">
    <source>
        <dbReference type="ARBA" id="ARBA00022617"/>
    </source>
</evidence>
<comment type="function">
    <text evidence="10">Decomposes hydrogen peroxide into water and oxygen; serves to protect cells from the toxic effects of hydrogen peroxide.</text>
</comment>
<dbReference type="Proteomes" id="UP000741863">
    <property type="component" value="Unassembled WGS sequence"/>
</dbReference>
<evidence type="ECO:0000313" key="14">
    <source>
        <dbReference type="EMBL" id="MBM7632906.1"/>
    </source>
</evidence>
<comment type="similarity">
    <text evidence="2">Belongs to the catalase family. HPII subfamily.</text>
</comment>
<dbReference type="PRINTS" id="PR00067">
    <property type="entry name" value="CATALASE"/>
</dbReference>
<dbReference type="RefSeq" id="WP_239575411.1">
    <property type="nucleotide sequence ID" value="NZ_JAFBEC010000005.1"/>
</dbReference>
<evidence type="ECO:0000256" key="7">
    <source>
        <dbReference type="ARBA" id="ARBA00023002"/>
    </source>
</evidence>
<dbReference type="InterPro" id="IPR024712">
    <property type="entry name" value="Catalase_clade2"/>
</dbReference>
<name>A0ABS2PC43_9BACL</name>
<dbReference type="InterPro" id="IPR020835">
    <property type="entry name" value="Catalase_sf"/>
</dbReference>
<dbReference type="InterPro" id="IPR043156">
    <property type="entry name" value="Catalase_clade2_helical"/>
</dbReference>
<evidence type="ECO:0000256" key="8">
    <source>
        <dbReference type="ARBA" id="ARBA00023004"/>
    </source>
</evidence>
<feature type="region of interest" description="Disordered" evidence="12">
    <location>
        <begin position="1"/>
        <end position="45"/>
    </location>
</feature>
<dbReference type="PANTHER" id="PTHR42821">
    <property type="entry name" value="CATALASE"/>
    <property type="match status" value="1"/>
</dbReference>
<dbReference type="EC" id="1.11.1.6" evidence="3 10"/>
<dbReference type="PROSITE" id="PS00438">
    <property type="entry name" value="CATALASE_2"/>
    <property type="match status" value="1"/>
</dbReference>
<evidence type="ECO:0000256" key="11">
    <source>
        <dbReference type="RuleBase" id="RU000498"/>
    </source>
</evidence>
<dbReference type="Pfam" id="PF18011">
    <property type="entry name" value="Catalase_C"/>
    <property type="match status" value="1"/>
</dbReference>
<protein>
    <recommendedName>
        <fullName evidence="3 10">Catalase</fullName>
        <ecNumber evidence="3 10">1.11.1.6</ecNumber>
    </recommendedName>
</protein>
<dbReference type="Pfam" id="PF06628">
    <property type="entry name" value="Catalase-rel"/>
    <property type="match status" value="1"/>
</dbReference>
<gene>
    <name evidence="14" type="ORF">JOD17_002000</name>
</gene>
<organism evidence="14 15">
    <name type="scientific">Geomicrobium sediminis</name>
    <dbReference type="NCBI Taxonomy" id="1347788"/>
    <lineage>
        <taxon>Bacteria</taxon>
        <taxon>Bacillati</taxon>
        <taxon>Bacillota</taxon>
        <taxon>Bacilli</taxon>
        <taxon>Bacillales</taxon>
        <taxon>Geomicrobium</taxon>
    </lineage>
</organism>
<dbReference type="InterPro" id="IPR002226">
    <property type="entry name" value="Catalase_haem_BS"/>
</dbReference>
<dbReference type="Pfam" id="PF00199">
    <property type="entry name" value="Catalase"/>
    <property type="match status" value="1"/>
</dbReference>
<evidence type="ECO:0000256" key="3">
    <source>
        <dbReference type="ARBA" id="ARBA00012314"/>
    </source>
</evidence>
<comment type="catalytic activity">
    <reaction evidence="10 11">
        <text>2 H2O2 = O2 + 2 H2O</text>
        <dbReference type="Rhea" id="RHEA:20309"/>
        <dbReference type="ChEBI" id="CHEBI:15377"/>
        <dbReference type="ChEBI" id="CHEBI:15379"/>
        <dbReference type="ChEBI" id="CHEBI:16240"/>
        <dbReference type="EC" id="1.11.1.6"/>
    </reaction>
</comment>
<dbReference type="PROSITE" id="PS00437">
    <property type="entry name" value="CATALASE_1"/>
    <property type="match status" value="1"/>
</dbReference>
<reference evidence="14 15" key="1">
    <citation type="submission" date="2021-01" db="EMBL/GenBank/DDBJ databases">
        <title>Genomic Encyclopedia of Type Strains, Phase IV (KMG-IV): sequencing the most valuable type-strain genomes for metagenomic binning, comparative biology and taxonomic classification.</title>
        <authorList>
            <person name="Goeker M."/>
        </authorList>
    </citation>
    <scope>NUCLEOTIDE SEQUENCE [LARGE SCALE GENOMIC DNA]</scope>
    <source>
        <strain evidence="14 15">DSM 25540</strain>
    </source>
</reference>
<evidence type="ECO:0000256" key="1">
    <source>
        <dbReference type="ARBA" id="ARBA00001971"/>
    </source>
</evidence>
<keyword evidence="7 10" id="KW-0560">Oxidoreductase</keyword>
<dbReference type="GO" id="GO:0004096">
    <property type="term" value="F:catalase activity"/>
    <property type="evidence" value="ECO:0007669"/>
    <property type="project" value="UniProtKB-EC"/>
</dbReference>
<dbReference type="SMART" id="SM01060">
    <property type="entry name" value="Catalase"/>
    <property type="match status" value="1"/>
</dbReference>
<dbReference type="InterPro" id="IPR024708">
    <property type="entry name" value="Catalase_AS"/>
</dbReference>
<dbReference type="InterPro" id="IPR011614">
    <property type="entry name" value="Catalase_core"/>
</dbReference>
<keyword evidence="8 10" id="KW-0408">Iron</keyword>
<dbReference type="Gene3D" id="3.40.50.880">
    <property type="match status" value="1"/>
</dbReference>
<keyword evidence="15" id="KW-1185">Reference proteome</keyword>
<evidence type="ECO:0000313" key="15">
    <source>
        <dbReference type="Proteomes" id="UP000741863"/>
    </source>
</evidence>
<accession>A0ABS2PC43</accession>
<evidence type="ECO:0000256" key="12">
    <source>
        <dbReference type="SAM" id="MobiDB-lite"/>
    </source>
</evidence>
<keyword evidence="5 10" id="KW-0349">Heme</keyword>
<dbReference type="SUPFAM" id="SSF52317">
    <property type="entry name" value="Class I glutamine amidotransferase-like"/>
    <property type="match status" value="1"/>
</dbReference>
<dbReference type="EMBL" id="JAFBEC010000005">
    <property type="protein sequence ID" value="MBM7632906.1"/>
    <property type="molecule type" value="Genomic_DNA"/>
</dbReference>
<feature type="compositionally biased region" description="Basic and acidic residues" evidence="12">
    <location>
        <begin position="1"/>
        <end position="29"/>
    </location>
</feature>
<keyword evidence="4 10" id="KW-0575">Peroxidase</keyword>
<sequence length="683" mass="77657">MAKDQDRYWNDKDHQLDKFTQDNKGKEMSSNEGTKISNDENTLKAGLRGPTLHEDFLFQEKLAHFDRERIPERVVHARGYGAHGEFQVYKSLAHLTKASFLQDPNKITPVFVRFSQVAGSRGANETNRDVRGFATKFYTDEGNFDLVGNNIPVFFIQDSIKFPDLIHAVKPEPHTEFPQGQTAHDTFWDFIGSNTESAHMMMWIMSDRTIPRSFRMMEGFGVHTFRLVNREGTSHFVKFHWKPVLGAHSFIWDEAQKLGGADPDFHRRDLYNNIEMGNFVEYELGLQIISEDDEFMFDFDILDATKLWPEEEIPVQIVGKMTLNRNVNNVFAETEQSALHPGQIVPGIDFSNDPLLHGRIFSYSDTQLYRVGTNYQELPINRPVCPIHNNQRDGQGRITINKGQVAYHKNYLAGNTPKEVPPREGGFSTYPSTVEGIKVRKTAPSFEDHYSQARLFWNSMSPVEKDHIIQAFSFELGKVETVEVRQRVVNMLGKIDHELAALVAKEVGVKRPNVSQVSVQQSSAALSLMNQPRYPNTLRVGVLIADGFDGDETKYVLSELEEAGLELVFVGERLGDVEGSDGVKYSIDETFLTGSPLLYDGLYVIGGSDPSRYFMRKTRNFVRDTYNHFKPIGATEEGAVIIEQMNIIGKPGVIVEREASAFVNEFVTAMAEMRFYSRVYRNV</sequence>
<feature type="domain" description="Catalase core" evidence="13">
    <location>
        <begin position="29"/>
        <end position="416"/>
    </location>
</feature>
<dbReference type="InterPro" id="IPR029062">
    <property type="entry name" value="Class_I_gatase-like"/>
</dbReference>
<dbReference type="InterPro" id="IPR010582">
    <property type="entry name" value="Catalase_immune_responsive"/>
</dbReference>
<dbReference type="PROSITE" id="PS51402">
    <property type="entry name" value="CATALASE_3"/>
    <property type="match status" value="1"/>
</dbReference>
<evidence type="ECO:0000256" key="2">
    <source>
        <dbReference type="ARBA" id="ARBA00010660"/>
    </source>
</evidence>
<evidence type="ECO:0000256" key="4">
    <source>
        <dbReference type="ARBA" id="ARBA00022559"/>
    </source>
</evidence>
<keyword evidence="9 10" id="KW-0376">Hydrogen peroxide</keyword>
<dbReference type="SUPFAM" id="SSF56634">
    <property type="entry name" value="Heme-dependent catalase-like"/>
    <property type="match status" value="1"/>
</dbReference>
<dbReference type="InterPro" id="IPR018028">
    <property type="entry name" value="Catalase"/>
</dbReference>
<keyword evidence="6 10" id="KW-0479">Metal-binding</keyword>
<evidence type="ECO:0000256" key="6">
    <source>
        <dbReference type="ARBA" id="ARBA00022723"/>
    </source>
</evidence>
<dbReference type="InterPro" id="IPR041399">
    <property type="entry name" value="Catalase_large_C"/>
</dbReference>
<proteinExistence type="inferred from homology"/>
<dbReference type="Gene3D" id="2.40.180.10">
    <property type="entry name" value="Catalase core domain"/>
    <property type="match status" value="1"/>
</dbReference>
<dbReference type="PANTHER" id="PTHR42821:SF1">
    <property type="entry name" value="CATALASE-B"/>
    <property type="match status" value="1"/>
</dbReference>
<evidence type="ECO:0000259" key="13">
    <source>
        <dbReference type="SMART" id="SM01060"/>
    </source>
</evidence>